<dbReference type="PROSITE" id="PS50105">
    <property type="entry name" value="SAM_DOMAIN"/>
    <property type="match status" value="1"/>
</dbReference>
<keyword evidence="3" id="KW-1185">Reference proteome</keyword>
<dbReference type="PhylomeDB" id="B4KB79"/>
<dbReference type="Pfam" id="PF00536">
    <property type="entry name" value="SAM_1"/>
    <property type="match status" value="1"/>
</dbReference>
<dbReference type="InterPro" id="IPR001660">
    <property type="entry name" value="SAM"/>
</dbReference>
<dbReference type="SMART" id="SM00454">
    <property type="entry name" value="SAM"/>
    <property type="match status" value="1"/>
</dbReference>
<gene>
    <name evidence="2" type="primary">Dmoj\GI10165</name>
    <name evidence="2" type="ORF">Dmoj_GI10165</name>
</gene>
<organism evidence="2 3">
    <name type="scientific">Drosophila mojavensis</name>
    <name type="common">Fruit fly</name>
    <dbReference type="NCBI Taxonomy" id="7230"/>
    <lineage>
        <taxon>Eukaryota</taxon>
        <taxon>Metazoa</taxon>
        <taxon>Ecdysozoa</taxon>
        <taxon>Arthropoda</taxon>
        <taxon>Hexapoda</taxon>
        <taxon>Insecta</taxon>
        <taxon>Pterygota</taxon>
        <taxon>Neoptera</taxon>
        <taxon>Endopterygota</taxon>
        <taxon>Diptera</taxon>
        <taxon>Brachycera</taxon>
        <taxon>Muscomorpha</taxon>
        <taxon>Ephydroidea</taxon>
        <taxon>Drosophilidae</taxon>
        <taxon>Drosophila</taxon>
    </lineage>
</organism>
<dbReference type="Proteomes" id="UP000009192">
    <property type="component" value="Unassembled WGS sequence"/>
</dbReference>
<dbReference type="eggNOG" id="ENOG502S3Z4">
    <property type="taxonomic scope" value="Eukaryota"/>
</dbReference>
<evidence type="ECO:0000313" key="3">
    <source>
        <dbReference type="Proteomes" id="UP000009192"/>
    </source>
</evidence>
<dbReference type="SUPFAM" id="SSF47769">
    <property type="entry name" value="SAM/Pointed domain"/>
    <property type="match status" value="1"/>
</dbReference>
<dbReference type="OrthoDB" id="6133291at2759"/>
<protein>
    <recommendedName>
        <fullName evidence="1">SAM domain-containing protein</fullName>
    </recommendedName>
</protein>
<dbReference type="InParanoid" id="B4KB79"/>
<proteinExistence type="predicted"/>
<dbReference type="AlphaFoldDB" id="B4KB79"/>
<evidence type="ECO:0000313" key="2">
    <source>
        <dbReference type="EMBL" id="EDW15783.1"/>
    </source>
</evidence>
<dbReference type="Gene3D" id="1.10.150.50">
    <property type="entry name" value="Transcription Factor, Ets-1"/>
    <property type="match status" value="1"/>
</dbReference>
<feature type="domain" description="SAM" evidence="1">
    <location>
        <begin position="76"/>
        <end position="139"/>
    </location>
</feature>
<dbReference type="KEGG" id="dmo:Dmoj_GI10165"/>
<accession>B4KB79</accession>
<evidence type="ECO:0000259" key="1">
    <source>
        <dbReference type="PROSITE" id="PS50105"/>
    </source>
</evidence>
<sequence>MNYLYGVTDTKFKHRIRPKKVIPIPPPKFRRTPLLERQVHFDHSLWPLPFHHSPTPLLELCIAAVDKLPLTSVFEWDCKAVRRWLLNYGYPQYVNTFHVNGIKGRKLLLLDAAALSEMNIKDFDHIKHITYGIRMLIHFELTKFSHSISMPDEKPNELYLLWHTQTGVNYDAFRRSDFYTRMKLIRERSKNLDHWDLLELWLRRERERKFKELIGGMPRFNLYIDIFPSNSLEEEPADVPANETVDFLCITPSEYDAQQPWQLNFLKNVEPSPKLGSEHELKHCSTCFPPCECDWSPRYYVNGTVISCLKRKFPKKFAPLYEMYALSWQESVQMGWLRFSI</sequence>
<dbReference type="InterPro" id="IPR013761">
    <property type="entry name" value="SAM/pointed_sf"/>
</dbReference>
<dbReference type="EMBL" id="CH933806">
    <property type="protein sequence ID" value="EDW15783.1"/>
    <property type="molecule type" value="Genomic_DNA"/>
</dbReference>
<reference evidence="2 3" key="1">
    <citation type="journal article" date="2007" name="Nature">
        <title>Evolution of genes and genomes on the Drosophila phylogeny.</title>
        <authorList>
            <consortium name="Drosophila 12 Genomes Consortium"/>
            <person name="Clark A.G."/>
            <person name="Eisen M.B."/>
            <person name="Smith D.R."/>
            <person name="Bergman C.M."/>
            <person name="Oliver B."/>
            <person name="Markow T.A."/>
            <person name="Kaufman T.C."/>
            <person name="Kellis M."/>
            <person name="Gelbart W."/>
            <person name="Iyer V.N."/>
            <person name="Pollard D.A."/>
            <person name="Sackton T.B."/>
            <person name="Larracuente A.M."/>
            <person name="Singh N.D."/>
            <person name="Abad J.P."/>
            <person name="Abt D.N."/>
            <person name="Adryan B."/>
            <person name="Aguade M."/>
            <person name="Akashi H."/>
            <person name="Anderson W.W."/>
            <person name="Aquadro C.F."/>
            <person name="Ardell D.H."/>
            <person name="Arguello R."/>
            <person name="Artieri C.G."/>
            <person name="Barbash D.A."/>
            <person name="Barker D."/>
            <person name="Barsanti P."/>
            <person name="Batterham P."/>
            <person name="Batzoglou S."/>
            <person name="Begun D."/>
            <person name="Bhutkar A."/>
            <person name="Blanco E."/>
            <person name="Bosak S.A."/>
            <person name="Bradley R.K."/>
            <person name="Brand A.D."/>
            <person name="Brent M.R."/>
            <person name="Brooks A.N."/>
            <person name="Brown R.H."/>
            <person name="Butlin R.K."/>
            <person name="Caggese C."/>
            <person name="Calvi B.R."/>
            <person name="Bernardo de Carvalho A."/>
            <person name="Caspi A."/>
            <person name="Castrezana S."/>
            <person name="Celniker S.E."/>
            <person name="Chang J.L."/>
            <person name="Chapple C."/>
            <person name="Chatterji S."/>
            <person name="Chinwalla A."/>
            <person name="Civetta A."/>
            <person name="Clifton S.W."/>
            <person name="Comeron J.M."/>
            <person name="Costello J.C."/>
            <person name="Coyne J.A."/>
            <person name="Daub J."/>
            <person name="David R.G."/>
            <person name="Delcher A.L."/>
            <person name="Delehaunty K."/>
            <person name="Do C.B."/>
            <person name="Ebling H."/>
            <person name="Edwards K."/>
            <person name="Eickbush T."/>
            <person name="Evans J.D."/>
            <person name="Filipski A."/>
            <person name="Findeiss S."/>
            <person name="Freyhult E."/>
            <person name="Fulton L."/>
            <person name="Fulton R."/>
            <person name="Garcia A.C."/>
            <person name="Gardiner A."/>
            <person name="Garfield D.A."/>
            <person name="Garvin B.E."/>
            <person name="Gibson G."/>
            <person name="Gilbert D."/>
            <person name="Gnerre S."/>
            <person name="Godfrey J."/>
            <person name="Good R."/>
            <person name="Gotea V."/>
            <person name="Gravely B."/>
            <person name="Greenberg A.J."/>
            <person name="Griffiths-Jones S."/>
            <person name="Gross S."/>
            <person name="Guigo R."/>
            <person name="Gustafson E.A."/>
            <person name="Haerty W."/>
            <person name="Hahn M.W."/>
            <person name="Halligan D.L."/>
            <person name="Halpern A.L."/>
            <person name="Halter G.M."/>
            <person name="Han M.V."/>
            <person name="Heger A."/>
            <person name="Hillier L."/>
            <person name="Hinrichs A.S."/>
            <person name="Holmes I."/>
            <person name="Hoskins R.A."/>
            <person name="Hubisz M.J."/>
            <person name="Hultmark D."/>
            <person name="Huntley M.A."/>
            <person name="Jaffe D.B."/>
            <person name="Jagadeeshan S."/>
            <person name="Jeck W.R."/>
            <person name="Johnson J."/>
            <person name="Jones C.D."/>
            <person name="Jordan W.C."/>
            <person name="Karpen G.H."/>
            <person name="Kataoka E."/>
            <person name="Keightley P.D."/>
            <person name="Kheradpour P."/>
            <person name="Kirkness E.F."/>
            <person name="Koerich L.B."/>
            <person name="Kristiansen K."/>
            <person name="Kudrna D."/>
            <person name="Kulathinal R.J."/>
            <person name="Kumar S."/>
            <person name="Kwok R."/>
            <person name="Lander E."/>
            <person name="Langley C.H."/>
            <person name="Lapoint R."/>
            <person name="Lazzaro B.P."/>
            <person name="Lee S.J."/>
            <person name="Levesque L."/>
            <person name="Li R."/>
            <person name="Lin C.F."/>
            <person name="Lin M.F."/>
            <person name="Lindblad-Toh K."/>
            <person name="Llopart A."/>
            <person name="Long M."/>
            <person name="Low L."/>
            <person name="Lozovsky E."/>
            <person name="Lu J."/>
            <person name="Luo M."/>
            <person name="Machado C.A."/>
            <person name="Makalowski W."/>
            <person name="Marzo M."/>
            <person name="Matsuda M."/>
            <person name="Matzkin L."/>
            <person name="McAllister B."/>
            <person name="McBride C.S."/>
            <person name="McKernan B."/>
            <person name="McKernan K."/>
            <person name="Mendez-Lago M."/>
            <person name="Minx P."/>
            <person name="Mollenhauer M.U."/>
            <person name="Montooth K."/>
            <person name="Mount S.M."/>
            <person name="Mu X."/>
            <person name="Myers E."/>
            <person name="Negre B."/>
            <person name="Newfeld S."/>
            <person name="Nielsen R."/>
            <person name="Noor M.A."/>
            <person name="O'Grady P."/>
            <person name="Pachter L."/>
            <person name="Papaceit M."/>
            <person name="Parisi M.J."/>
            <person name="Parisi M."/>
            <person name="Parts L."/>
            <person name="Pedersen J.S."/>
            <person name="Pesole G."/>
            <person name="Phillippy A.M."/>
            <person name="Ponting C.P."/>
            <person name="Pop M."/>
            <person name="Porcelli D."/>
            <person name="Powell J.R."/>
            <person name="Prohaska S."/>
            <person name="Pruitt K."/>
            <person name="Puig M."/>
            <person name="Quesneville H."/>
            <person name="Ram K.R."/>
            <person name="Rand D."/>
            <person name="Rasmussen M.D."/>
            <person name="Reed L.K."/>
            <person name="Reenan R."/>
            <person name="Reily A."/>
            <person name="Remington K.A."/>
            <person name="Rieger T.T."/>
            <person name="Ritchie M.G."/>
            <person name="Robin C."/>
            <person name="Rogers Y.H."/>
            <person name="Rohde C."/>
            <person name="Rozas J."/>
            <person name="Rubenfield M.J."/>
            <person name="Ruiz A."/>
            <person name="Russo S."/>
            <person name="Salzberg S.L."/>
            <person name="Sanchez-Gracia A."/>
            <person name="Saranga D.J."/>
            <person name="Sato H."/>
            <person name="Schaeffer S.W."/>
            <person name="Schatz M.C."/>
            <person name="Schlenke T."/>
            <person name="Schwartz R."/>
            <person name="Segarra C."/>
            <person name="Singh R.S."/>
            <person name="Sirot L."/>
            <person name="Sirota M."/>
            <person name="Sisneros N.B."/>
            <person name="Smith C.D."/>
            <person name="Smith T.F."/>
            <person name="Spieth J."/>
            <person name="Stage D.E."/>
            <person name="Stark A."/>
            <person name="Stephan W."/>
            <person name="Strausberg R.L."/>
            <person name="Strempel S."/>
            <person name="Sturgill D."/>
            <person name="Sutton G."/>
            <person name="Sutton G.G."/>
            <person name="Tao W."/>
            <person name="Teichmann S."/>
            <person name="Tobari Y.N."/>
            <person name="Tomimura Y."/>
            <person name="Tsolas J.M."/>
            <person name="Valente V.L."/>
            <person name="Venter E."/>
            <person name="Venter J.C."/>
            <person name="Vicario S."/>
            <person name="Vieira F.G."/>
            <person name="Vilella A.J."/>
            <person name="Villasante A."/>
            <person name="Walenz B."/>
            <person name="Wang J."/>
            <person name="Wasserman M."/>
            <person name="Watts T."/>
            <person name="Wilson D."/>
            <person name="Wilson R.K."/>
            <person name="Wing R.A."/>
            <person name="Wolfner M.F."/>
            <person name="Wong A."/>
            <person name="Wong G.K."/>
            <person name="Wu C.I."/>
            <person name="Wu G."/>
            <person name="Yamamoto D."/>
            <person name="Yang H.P."/>
            <person name="Yang S.P."/>
            <person name="Yorke J.A."/>
            <person name="Yoshida K."/>
            <person name="Zdobnov E."/>
            <person name="Zhang P."/>
            <person name="Zhang Y."/>
            <person name="Zimin A.V."/>
            <person name="Baldwin J."/>
            <person name="Abdouelleil A."/>
            <person name="Abdulkadir J."/>
            <person name="Abebe A."/>
            <person name="Abera B."/>
            <person name="Abreu J."/>
            <person name="Acer S.C."/>
            <person name="Aftuck L."/>
            <person name="Alexander A."/>
            <person name="An P."/>
            <person name="Anderson E."/>
            <person name="Anderson S."/>
            <person name="Arachi H."/>
            <person name="Azer M."/>
            <person name="Bachantsang P."/>
            <person name="Barry A."/>
            <person name="Bayul T."/>
            <person name="Berlin A."/>
            <person name="Bessette D."/>
            <person name="Bloom T."/>
            <person name="Blye J."/>
            <person name="Boguslavskiy L."/>
            <person name="Bonnet C."/>
            <person name="Boukhgalter B."/>
            <person name="Bourzgui I."/>
            <person name="Brown A."/>
            <person name="Cahill P."/>
            <person name="Channer S."/>
            <person name="Cheshatsang Y."/>
            <person name="Chuda L."/>
            <person name="Citroen M."/>
            <person name="Collymore A."/>
            <person name="Cooke P."/>
            <person name="Costello M."/>
            <person name="D'Aco K."/>
            <person name="Daza R."/>
            <person name="De Haan G."/>
            <person name="DeGray S."/>
            <person name="DeMaso C."/>
            <person name="Dhargay N."/>
            <person name="Dooley K."/>
            <person name="Dooley E."/>
            <person name="Doricent M."/>
            <person name="Dorje P."/>
            <person name="Dorjee K."/>
            <person name="Dupes A."/>
            <person name="Elong R."/>
            <person name="Falk J."/>
            <person name="Farina A."/>
            <person name="Faro S."/>
            <person name="Ferguson D."/>
            <person name="Fisher S."/>
            <person name="Foley C.D."/>
            <person name="Franke A."/>
            <person name="Friedrich D."/>
            <person name="Gadbois L."/>
            <person name="Gearin G."/>
            <person name="Gearin C.R."/>
            <person name="Giannoukos G."/>
            <person name="Goode T."/>
            <person name="Graham J."/>
            <person name="Grandbois E."/>
            <person name="Grewal S."/>
            <person name="Gyaltsen K."/>
            <person name="Hafez N."/>
            <person name="Hagos B."/>
            <person name="Hall J."/>
            <person name="Henson C."/>
            <person name="Hollinger A."/>
            <person name="Honan T."/>
            <person name="Huard M.D."/>
            <person name="Hughes L."/>
            <person name="Hurhula B."/>
            <person name="Husby M.E."/>
            <person name="Kamat A."/>
            <person name="Kanga B."/>
            <person name="Kashin S."/>
            <person name="Khazanovich D."/>
            <person name="Kisner P."/>
            <person name="Lance K."/>
            <person name="Lara M."/>
            <person name="Lee W."/>
            <person name="Lennon N."/>
            <person name="Letendre F."/>
            <person name="LeVine R."/>
            <person name="Lipovsky A."/>
            <person name="Liu X."/>
            <person name="Liu J."/>
            <person name="Liu S."/>
            <person name="Lokyitsang T."/>
            <person name="Lokyitsang Y."/>
            <person name="Lubonja R."/>
            <person name="Lui A."/>
            <person name="MacDonald P."/>
            <person name="Magnisalis V."/>
            <person name="Maru K."/>
            <person name="Matthews C."/>
            <person name="McCusker W."/>
            <person name="McDonough S."/>
            <person name="Mehta T."/>
            <person name="Meldrim J."/>
            <person name="Meneus L."/>
            <person name="Mihai O."/>
            <person name="Mihalev A."/>
            <person name="Mihova T."/>
            <person name="Mittelman R."/>
            <person name="Mlenga V."/>
            <person name="Montmayeur A."/>
            <person name="Mulrain L."/>
            <person name="Navidi A."/>
            <person name="Naylor J."/>
            <person name="Negash T."/>
            <person name="Nguyen T."/>
            <person name="Nguyen N."/>
            <person name="Nicol R."/>
            <person name="Norbu C."/>
            <person name="Norbu N."/>
            <person name="Novod N."/>
            <person name="O'Neill B."/>
            <person name="Osman S."/>
            <person name="Markiewicz E."/>
            <person name="Oyono O.L."/>
            <person name="Patti C."/>
            <person name="Phunkhang P."/>
            <person name="Pierre F."/>
            <person name="Priest M."/>
            <person name="Raghuraman S."/>
            <person name="Rege F."/>
            <person name="Reyes R."/>
            <person name="Rise C."/>
            <person name="Rogov P."/>
            <person name="Ross K."/>
            <person name="Ryan E."/>
            <person name="Settipalli S."/>
            <person name="Shea T."/>
            <person name="Sherpa N."/>
            <person name="Shi L."/>
            <person name="Shih D."/>
            <person name="Sparrow T."/>
            <person name="Spaulding J."/>
            <person name="Stalker J."/>
            <person name="Stange-Thomann N."/>
            <person name="Stavropoulos S."/>
            <person name="Stone C."/>
            <person name="Strader C."/>
            <person name="Tesfaye S."/>
            <person name="Thomson T."/>
            <person name="Thoulutsang Y."/>
            <person name="Thoulutsang D."/>
            <person name="Topham K."/>
            <person name="Topping I."/>
            <person name="Tsamla T."/>
            <person name="Vassiliev H."/>
            <person name="Vo A."/>
            <person name="Wangchuk T."/>
            <person name="Wangdi T."/>
            <person name="Weiand M."/>
            <person name="Wilkinson J."/>
            <person name="Wilson A."/>
            <person name="Yadav S."/>
            <person name="Young G."/>
            <person name="Yu Q."/>
            <person name="Zembek L."/>
            <person name="Zhong D."/>
            <person name="Zimmer A."/>
            <person name="Zwirko Z."/>
            <person name="Jaffe D.B."/>
            <person name="Alvarez P."/>
            <person name="Brockman W."/>
            <person name="Butler J."/>
            <person name="Chin C."/>
            <person name="Gnerre S."/>
            <person name="Grabherr M."/>
            <person name="Kleber M."/>
            <person name="Mauceli E."/>
            <person name="MacCallum I."/>
        </authorList>
    </citation>
    <scope>NUCLEOTIDE SEQUENCE [LARGE SCALE GENOMIC DNA]</scope>
    <source>
        <strain evidence="3">Tucson 15081-1352.22</strain>
    </source>
</reference>
<dbReference type="PANTHER" id="PTHR46829:SF1">
    <property type="entry name" value="STERILE ALPHA MOTIF DOMAIN-CONTAINING PROTEIN 15"/>
    <property type="match status" value="1"/>
</dbReference>
<dbReference type="HOGENOM" id="CLU_795175_0_0_1"/>
<dbReference type="PANTHER" id="PTHR46829">
    <property type="entry name" value="STERILE ALPHA MOTIF DOMAIN-CONTAINING PROTEIN 15"/>
    <property type="match status" value="1"/>
</dbReference>
<name>B4KB79_DROMO</name>
<dbReference type="OMA" id="CECDWSP"/>